<dbReference type="InterPro" id="IPR000873">
    <property type="entry name" value="AMP-dep_synth/lig_dom"/>
</dbReference>
<dbReference type="SUPFAM" id="SSF52777">
    <property type="entry name" value="CoA-dependent acyltransferases"/>
    <property type="match status" value="8"/>
</dbReference>
<dbReference type="InterPro" id="IPR001227">
    <property type="entry name" value="Ac_transferase_dom_sf"/>
</dbReference>
<dbReference type="SUPFAM" id="SSF55048">
    <property type="entry name" value="Probable ACP-binding domain of malonyl-CoA ACP transacylase"/>
    <property type="match status" value="1"/>
</dbReference>
<dbReference type="InterPro" id="IPR036736">
    <property type="entry name" value="ACP-like_sf"/>
</dbReference>
<feature type="domain" description="Ketosynthase family 3 (KS3)" evidence="7">
    <location>
        <begin position="2167"/>
        <end position="2591"/>
    </location>
</feature>
<name>W0V458_9BURK</name>
<dbReference type="SMART" id="SM00825">
    <property type="entry name" value="PKS_KS"/>
    <property type="match status" value="1"/>
</dbReference>
<sequence length="4667" mass="503234">MSLNESIEAKRQKLLAAFSKISSDQTTAGIARQARPAAIPASDEQARLWLQIAISGGSSHFHIPHILDVRGSLDRAAFGAAVQAMVARHEALRSSFSETAGALHQVVRPALELTIAEHHHDASVDEEQIARHIAADVALPFDLAAGPLLRVSLHHLGEQRRFIVLTVHHLVADGWSLDLMLEQLWSSYDALGQGAALAAPDQQALQYADYALWQKQALKAGTFDASLAYWGGKLRGAASLNLPFAASRPKVQSHRGDLSFFQIALPLRGQADALARRHGTTLFTVMLAAWRRLLADYSGQQDFCIGTTASNRLRPGSEQIVGFFANLLALRTTTADCLSFADLLQREHQTALEALQHQELSFDQVVAHIDPERDYSRSPLFQINFVLQNTQDATAAMQPARPQDRALTMVRRNDLYRYAQYDISLFAEQTAAGLDCCLVFNTDLFEPADMARLGQAYSHYLQALSGAPELPMRDIGLLPPALRPLLDGWQHNDPWPLLPASVGSVIAQLAQSQGGRIAIRQGARQLDYATLDRTANQLAAHILDLGIPCGSHIGILLDPGIDQVVSMLAVLNAGCAYVPLDSRYPSDRLQYLIDDSNAGVIITSEAMLDRVELLQDGFLNLLVLEEQREEIAAHAGTLPDIVLKPQAAAYLMYTSGTTALPKGALVPQVAILRLAYRPDYVEVGPDDVFLQFAPTAFDASTFEIWAALLNGASLVVPEAPDTPLDKLGQLIEQHGITVLWLTSGLFSTMVDYAPASLRGLRYLLCGGDVLSADHVGRAQALLADGTVVNGYGPTETTTFASTYAVREKTGAATVPIGAPIRGTSVYVLDDELALALPGAAGHIHIGGAGLAHGYFKRPELTAGVFLPDPFSAQPGARMYASGDLGMWGNDGQLRYLGRGDRQLKVRGFRIEPAEIEAALLQCKGVQSAAVVADVTPQGDKQLVLYWSAGADAAVVPEEAVLRRHMQGMLPEYMQPARYCQVQAMPLTPNGKIDRSALPRLSVAQPERTVPVRELSGLQQRLYRLWEDVLGRGGFDIGEGFFDLGGDSLLAIRLKAKAQEQGIEFDIQDLFASQSIEALSAFIEARQPLPAAAAIDSAPQAALLSAADAARLPAGVSDAYPLSQLQLGMLYHSHLHSNSSLYHDVIGYVVTHPCNEDHLAESLARLAARHPLLRTSLDMENFTVPLQLVHGQATIPLTVADLRQLDHAQQAARIREFMDQERFRRFDLGQAPLFHAFVFKLDQSRFKLVWSFHHAILDGWSEATLTTEFLQQYLSLLTGTPLSWQPVQTTYRDFIALESAALANHAHRDFWRDMLADVRPTSLRRKPQAALAAPRQEEAVAHLQVAISAELAAALQELARSANVPLKSVLLTAHLHALGVLTGQDDVVVSMVTHVRPETEDADKVVGLFLNSVPLRAVCSKDAPAIEQARMVFATESRIYGHRFYPSQQIRQAAGGVELGEVLFNYTSFHILRQLAPADQLMLQSRDGHAVNSFPIQFDFSLSASDQQLACWISYRSDAFDAQDVAEIAHVQQQALLRLAGQAHAPAWLPDASERQLAEWGTPGCAVDATSLGERLLAVARRQPDAVAMIEGAEHISYAQLAERSGQLAAALSAMGVQKGATVALCAERSALGLLTVLALFRLGAVYLPLDPALPQLRMDYMLADAQPCLIVGSDAAPPFLRQHAIRFVSCAALALAPDLAAVAPAPVQSTDLGYILYTSGSTGAPKGVLCRQDGVLALFQDLQQHYPLCSADRVLWKTSVSFDVSLTEMLWPFLAGAAVVIARQDGQYDPVYLARLIADSGVTVVNFVPSMLHLFLQANQLDGDGPLKAIFAAGEALLPATAALARQKLPQAVLFNAYGPTEASIYATISRCSGDQVLIGKAVGDIGTHILAPDLSRLPIGAVGELYLSGRALASGYLNQAELTAERFLDNPYGGANDGRLYRTGDLARFERNGEIEFLGRGDQQVKLRGFRIEPGEVESVLGRYAGVAKVAVVVRAHGTQAAQLCAFVERGGVPAFAAGELKAHAEQYLPAYMVPDVIVEMESLPCSSSGKIDRKQLLTCVIDGPSAAARKYDLNAAETAIAAIWCDILGLADVDPDANFFDIGGHSLALIQCQIRLRSHFGKDIGIDQLFRHTSVRALAKWLSSAEVAAAVAATQPVAGWSTGSAADVAIIGMSASVSGAATLDQYWSMLIGGRDGITRADNATLRQQGVPDSLLANPRFVSAKGVMADACNFDAAFFGYTPREAEIMDPQQRKLLEHAYLSLENAGYALPQAGIDVGVYVGSGASNYLLKHVLGNEQVVTALGHYQINVLNQPATQIAYRLNLTGPAITLNTACSTSLVAMHMASRAILNGDCQMALAGASSINTDDVPGYLYRNGGIFSADGYCRAFDAQASGTVEGSGVGMVLLKRHDQALRDGDHVYAVIKGSAINNDGHHKVGYTAPSPEGQTRVIRAALAQAGVAAESISYVETHGTGTALGDPVEVAALKATYGQRGADGAPCLLGAVKSSIGHLDSAAGVAGAIKAALVLQRRRLPATLHFESFNPLLGLEPGSFAINSEPHDFEPGATPLRAAVSSFGIGGTNAHLILEAVEAGPATPSAQRFHCLRLSAQTPHALQGMAANLATALQRQPGLELADVAYSLQAGRRDFSWRAYLVADTLQAALEGLSTIELAGSETVDQDLPVVFLFPGQGAQKPGMGRRLYQEVPAFRVALDQVCALFDAELGTQLKSIMFADTAATETRIVQPLLFAYQYALYQAWDALGVRPDYLIGHSLGELVAACCAGVFTLPDAVRLVAWRAAAMQARQPGAMLAVALPEAELLARLPAELSLAAVNAPLQCVVAGSVEAIQRFASQLGAEGIGQSRLVSEHAFHSPLMADAARQLAAYCAGMTLAQPAIPFISNLSGKLITAGQATDPDYWAAHMLGTVRFSDGVRELAAMGKALWLEIGPGELLAGLVRIHRLVPAELVLTSVQRGVESAQALSENHGCLWSRGARLHTRHAYRDEPRKRLPLPGYPFERSRFWLPLPPEDKQPLPAVQAQPAAAAAAVASHASAAAVPAAASLARPLSATERVLQEIWTECLGHRDIAPTSDFFELGGDSLLAGRILVRIQERLRIELPLVTFFDHPTIAGLAAALAASANPPPAPPALEATLAGPAPQAAPSYRQAPLSFQQGRLWTSERLGMGGAVFHLPQCIHLRGNVDRRALEWALGELVKRHAALRTSFHVGHGEADYQCVHGAVALELPIIRYPAESQESAQAFLAQQLSQQMAMPFQLDRAPLLRAVLLEFSSDHCCLLMVFHHLVVDGWSFKVIARDLGAFYHAISRAQAPALPLLEWDYADYSGAQRSDFSDGRFAAHQAFWQRQLQDLPVLELGAERGAGNSAIGREHRFTIDAAQSALLEQLCRELRTTPYVVFLSAFLLVLSQHGGQRDLVLGSPVANRASRKIEEMVGFFVNMIVLRVDLAGAADLRQWIDLVRSSVLAAQSHQDYPFEKLVEQHGGQRNANLTPLFQVVFSMQDEPTRNFAVGDVDISFEEIGEAVAEYDLTLNLYRQGTGFSGVLQYRSGLFDDHAMSQMARQFQQALMLMTSRGALPLHAVCLLPEAERQQFLSSCDPVPASLPAAHDLLSLLSGSVRPDNGAVAIVAGNQSVTYAELAHGMDVVAGNLLARGIQAGERVALCLPSGIPAITLMLGILRCGASYLPLDPGAPQPRQEAILSQARPVLLVAGPTAAPSWQDCPLLPAEELMADGGAAALARLPAQLPAAACAYTLFTSGSSGTPKGVEVSHRALSHKIQALHLAYRMTAGDRVLQFSSLAFDVSLEEIFTALHAGACVLIGDKAGWPSMAAFSDWLEQYGTTVANLPASFWRAWVAEMASGRARLPSALRLLITGSERVDPAAVREWRTVAGSRAELVNAYGLVESVITSIVHACDLLQPVPPGEVAIGQPLPGSYAYILNEHLQPVAASCRGQLYLGGSALASAYLGRPDLTAESFMPDPFRSEAGARMYRTGDMVKRNAAGDIVFLERRDRQVKVRGIRVELAEVERVLLDLPAVREAAVRVAPGEPDQRGQTRIEAFVVLEDGHLADVRQLMRQLRGAAAAHLVPHALVILAALPKTAGDKTDYQQLPPIEARAEVHRDAPLTPAMQALGTVLRSVLQLSHVDLRDNYFGLGGDSILVLRAISQLNHHGWSLDPREFFNSPTLEDLAGRMQPWTSPASAQPGGMDFPLSPYQLRQLQRDSAAHWNRSLLVRAAGQLQPEVLLGAVRDLLQRHAGLRCVFDRGAGYGRIQPFDEAMPRTVCSSHDLRQLDDPAAFILEHSGALQLSFELDQGPLLRIAHLRYPDGNDRLFILMHGLLADSHAWSVLLQDLSRGYQRQLNHAGLPQVQGQAVTADHAYPHYMRQLDQQLANSLRNGATLSYFADMTENVALPRDRAGENSEASQRVIHHVLDAESAGALLLELPARRGVKAATAVIAAAAGALRAWAGGALVADLGRHGRDWLDQPEVAATVGCFVCDVPLYIAADGDYRRLPGLLALEQRLERMPLAALGYERLPAPDDDSRKDAWHRMTHPEVSIDFVSAPAAHASGLFSQAPESVAEDRAPLARRSHCLNLVALVRDEQVLLECRYSAALHDQASIESVMLAWRQHLSAILLQAAEQQSLVNEHHDE</sequence>
<dbReference type="GO" id="GO:0005829">
    <property type="term" value="C:cytosol"/>
    <property type="evidence" value="ECO:0007669"/>
    <property type="project" value="TreeGrafter"/>
</dbReference>
<feature type="domain" description="Carrier" evidence="6">
    <location>
        <begin position="3066"/>
        <end position="3141"/>
    </location>
</feature>
<dbReference type="Proteomes" id="UP000027604">
    <property type="component" value="Chromosome I"/>
</dbReference>
<dbReference type="NCBIfam" id="TIGR01733">
    <property type="entry name" value="AA-adenyl-dom"/>
    <property type="match status" value="3"/>
</dbReference>
<dbReference type="Pfam" id="PF00501">
    <property type="entry name" value="AMP-binding"/>
    <property type="match status" value="3"/>
</dbReference>
<dbReference type="Gene3D" id="3.40.50.980">
    <property type="match status" value="2"/>
</dbReference>
<dbReference type="PROSITE" id="PS52004">
    <property type="entry name" value="KS3_2"/>
    <property type="match status" value="1"/>
</dbReference>
<dbReference type="InterPro" id="IPR014043">
    <property type="entry name" value="Acyl_transferase_dom"/>
</dbReference>
<dbReference type="Gene3D" id="3.30.300.30">
    <property type="match status" value="3"/>
</dbReference>
<dbReference type="CDD" id="cd00833">
    <property type="entry name" value="PKS"/>
    <property type="match status" value="1"/>
</dbReference>
<dbReference type="InterPro" id="IPR001242">
    <property type="entry name" value="Condensation_dom"/>
</dbReference>
<dbReference type="Gene3D" id="3.30.559.10">
    <property type="entry name" value="Chloramphenicol acetyltransferase-like domain"/>
    <property type="match status" value="4"/>
</dbReference>
<dbReference type="OrthoDB" id="9778690at2"/>
<evidence type="ECO:0000256" key="4">
    <source>
        <dbReference type="ARBA" id="ARBA00022679"/>
    </source>
</evidence>
<evidence type="ECO:0000313" key="8">
    <source>
        <dbReference type="EMBL" id="CDG82042.1"/>
    </source>
</evidence>
<dbReference type="InterPro" id="IPR018201">
    <property type="entry name" value="Ketoacyl_synth_AS"/>
</dbReference>
<dbReference type="CDD" id="cd19531">
    <property type="entry name" value="LCL_NRPS-like"/>
    <property type="match status" value="2"/>
</dbReference>
<dbReference type="PATRIC" id="fig|1349767.4.peg.3092"/>
<dbReference type="PROSITE" id="PS00012">
    <property type="entry name" value="PHOSPHOPANTETHEINE"/>
    <property type="match status" value="1"/>
</dbReference>
<feature type="domain" description="Carrier" evidence="6">
    <location>
        <begin position="4139"/>
        <end position="4213"/>
    </location>
</feature>
<evidence type="ECO:0000259" key="7">
    <source>
        <dbReference type="PROSITE" id="PS52004"/>
    </source>
</evidence>
<dbReference type="Gene3D" id="3.40.366.10">
    <property type="entry name" value="Malonyl-Coenzyme A Acyl Carrier Protein, domain 2"/>
    <property type="match status" value="1"/>
</dbReference>
<dbReference type="Gene3D" id="3.30.559.30">
    <property type="entry name" value="Nonribosomal peptide synthetase, condensation domain"/>
    <property type="match status" value="4"/>
</dbReference>
<dbReference type="GO" id="GO:0006633">
    <property type="term" value="P:fatty acid biosynthetic process"/>
    <property type="evidence" value="ECO:0007669"/>
    <property type="project" value="InterPro"/>
</dbReference>
<dbReference type="PANTHER" id="PTHR45527:SF1">
    <property type="entry name" value="FATTY ACID SYNTHASE"/>
    <property type="match status" value="1"/>
</dbReference>
<dbReference type="InterPro" id="IPR016035">
    <property type="entry name" value="Acyl_Trfase/lysoPLipase"/>
</dbReference>
<dbReference type="Gene3D" id="3.40.47.10">
    <property type="match status" value="1"/>
</dbReference>
<evidence type="ECO:0000256" key="2">
    <source>
        <dbReference type="ARBA" id="ARBA00022450"/>
    </source>
</evidence>
<dbReference type="InterPro" id="IPR025110">
    <property type="entry name" value="AMP-bd_C"/>
</dbReference>
<evidence type="ECO:0000259" key="6">
    <source>
        <dbReference type="PROSITE" id="PS50075"/>
    </source>
</evidence>
<dbReference type="NCBIfam" id="NF003417">
    <property type="entry name" value="PRK04813.1"/>
    <property type="match status" value="3"/>
</dbReference>
<dbReference type="InterPro" id="IPR045851">
    <property type="entry name" value="AMP-bd_C_sf"/>
</dbReference>
<dbReference type="Pfam" id="PF00550">
    <property type="entry name" value="PP-binding"/>
    <property type="match status" value="4"/>
</dbReference>
<organism evidence="8 9">
    <name type="scientific">Janthinobacterium agaricidamnosum NBRC 102515 = DSM 9628</name>
    <dbReference type="NCBI Taxonomy" id="1349767"/>
    <lineage>
        <taxon>Bacteria</taxon>
        <taxon>Pseudomonadati</taxon>
        <taxon>Pseudomonadota</taxon>
        <taxon>Betaproteobacteria</taxon>
        <taxon>Burkholderiales</taxon>
        <taxon>Oxalobacteraceae</taxon>
        <taxon>Janthinobacterium</taxon>
    </lineage>
</organism>
<dbReference type="HOGENOM" id="CLU_000022_18_1_4"/>
<dbReference type="SUPFAM" id="SSF47336">
    <property type="entry name" value="ACP-like"/>
    <property type="match status" value="4"/>
</dbReference>
<reference evidence="8 9" key="1">
    <citation type="journal article" date="2015" name="Genome Announc.">
        <title>Genome Sequence of Mushroom Soft-Rot Pathogen Janthinobacterium agaricidamnosum.</title>
        <authorList>
            <person name="Graupner K."/>
            <person name="Lackner G."/>
            <person name="Hertweck C."/>
        </authorList>
    </citation>
    <scope>NUCLEOTIDE SEQUENCE [LARGE SCALE GENOMIC DNA]</scope>
    <source>
        <strain evidence="9">NBRC 102515 / DSM 9628</strain>
    </source>
</reference>
<comment type="similarity">
    <text evidence="5">In the C-terminal section; belongs to the NRP synthetase family.</text>
</comment>
<dbReference type="RefSeq" id="WP_038490111.1">
    <property type="nucleotide sequence ID" value="NZ_BCTH01000070.1"/>
</dbReference>
<dbReference type="GO" id="GO:0047527">
    <property type="term" value="F:2,3-dihydroxybenzoate-serine ligase activity"/>
    <property type="evidence" value="ECO:0007669"/>
    <property type="project" value="TreeGrafter"/>
</dbReference>
<dbReference type="InterPro" id="IPR023213">
    <property type="entry name" value="CAT-like_dom_sf"/>
</dbReference>
<dbReference type="InterPro" id="IPR020841">
    <property type="entry name" value="PKS_Beta-ketoAc_synthase_dom"/>
</dbReference>
<feature type="domain" description="Carrier" evidence="6">
    <location>
        <begin position="1012"/>
        <end position="1086"/>
    </location>
</feature>
<dbReference type="GO" id="GO:0031177">
    <property type="term" value="F:phosphopantetheine binding"/>
    <property type="evidence" value="ECO:0007669"/>
    <property type="project" value="InterPro"/>
</dbReference>
<dbReference type="Pfam" id="PF00668">
    <property type="entry name" value="Condensation"/>
    <property type="match status" value="4"/>
</dbReference>
<evidence type="ECO:0000256" key="3">
    <source>
        <dbReference type="ARBA" id="ARBA00022553"/>
    </source>
</evidence>
<dbReference type="PROSITE" id="PS00606">
    <property type="entry name" value="KS3_1"/>
    <property type="match status" value="1"/>
</dbReference>
<dbReference type="Pfam" id="PF00109">
    <property type="entry name" value="ketoacyl-synt"/>
    <property type="match status" value="1"/>
</dbReference>
<dbReference type="eggNOG" id="COG1020">
    <property type="taxonomic scope" value="Bacteria"/>
</dbReference>
<dbReference type="SUPFAM" id="SSF53901">
    <property type="entry name" value="Thiolase-like"/>
    <property type="match status" value="1"/>
</dbReference>
<dbReference type="Pfam" id="PF13193">
    <property type="entry name" value="AMP-binding_C"/>
    <property type="match status" value="3"/>
</dbReference>
<dbReference type="InterPro" id="IPR010071">
    <property type="entry name" value="AA_adenyl_dom"/>
</dbReference>
<dbReference type="InterPro" id="IPR006162">
    <property type="entry name" value="Ppantetheine_attach_site"/>
</dbReference>
<comment type="cofactor">
    <cofactor evidence="1">
        <name>pantetheine 4'-phosphate</name>
        <dbReference type="ChEBI" id="CHEBI:47942"/>
    </cofactor>
</comment>
<evidence type="ECO:0000256" key="1">
    <source>
        <dbReference type="ARBA" id="ARBA00001957"/>
    </source>
</evidence>
<dbReference type="CDD" id="cd05930">
    <property type="entry name" value="A_NRPS"/>
    <property type="match status" value="2"/>
</dbReference>
<accession>W0V458</accession>
<evidence type="ECO:0000256" key="5">
    <source>
        <dbReference type="ARBA" id="ARBA00029443"/>
    </source>
</evidence>
<dbReference type="Pfam" id="PF22621">
    <property type="entry name" value="CurL-like_PKS_C"/>
    <property type="match status" value="1"/>
</dbReference>
<dbReference type="Pfam" id="PF02801">
    <property type="entry name" value="Ketoacyl-synt_C"/>
    <property type="match status" value="1"/>
</dbReference>
<dbReference type="InterPro" id="IPR016036">
    <property type="entry name" value="Malonyl_transacylase_ACP-bd"/>
</dbReference>
<dbReference type="InterPro" id="IPR020806">
    <property type="entry name" value="PKS_PP-bd"/>
</dbReference>
<dbReference type="PANTHER" id="PTHR45527">
    <property type="entry name" value="NONRIBOSOMAL PEPTIDE SYNTHETASE"/>
    <property type="match status" value="1"/>
</dbReference>
<keyword evidence="3" id="KW-0597">Phosphoprotein</keyword>
<dbReference type="Pfam" id="PF00698">
    <property type="entry name" value="Acyl_transf_1"/>
    <property type="match status" value="1"/>
</dbReference>
<dbReference type="Gene3D" id="3.40.50.12780">
    <property type="entry name" value="N-terminal domain of ligase-like"/>
    <property type="match status" value="2"/>
</dbReference>
<dbReference type="Gene3D" id="1.10.1200.10">
    <property type="entry name" value="ACP-like"/>
    <property type="match status" value="4"/>
</dbReference>
<dbReference type="InterPro" id="IPR016039">
    <property type="entry name" value="Thiolase-like"/>
</dbReference>
<evidence type="ECO:0000313" key="9">
    <source>
        <dbReference type="Proteomes" id="UP000027604"/>
    </source>
</evidence>
<dbReference type="InterPro" id="IPR020845">
    <property type="entry name" value="AMP-binding_CS"/>
</dbReference>
<proteinExistence type="inferred from homology"/>
<dbReference type="SMART" id="SM00827">
    <property type="entry name" value="PKS_AT"/>
    <property type="match status" value="1"/>
</dbReference>
<keyword evidence="2" id="KW-0596">Phosphopantetheine</keyword>
<dbReference type="Gene3D" id="3.30.70.3290">
    <property type="match status" value="1"/>
</dbReference>
<dbReference type="InterPro" id="IPR014030">
    <property type="entry name" value="Ketoacyl_synth_N"/>
</dbReference>
<dbReference type="InterPro" id="IPR014031">
    <property type="entry name" value="Ketoacyl_synth_C"/>
</dbReference>
<dbReference type="SUPFAM" id="SSF56801">
    <property type="entry name" value="Acetyl-CoA synthetase-like"/>
    <property type="match status" value="3"/>
</dbReference>
<dbReference type="SUPFAM" id="SSF52151">
    <property type="entry name" value="FabD/lysophospholipase-like"/>
    <property type="match status" value="1"/>
</dbReference>
<dbReference type="KEGG" id="jag:GJA_1389"/>
<keyword evidence="4" id="KW-0808">Transferase</keyword>
<dbReference type="InterPro" id="IPR009081">
    <property type="entry name" value="PP-bd_ACP"/>
</dbReference>
<dbReference type="PROSITE" id="PS00455">
    <property type="entry name" value="AMP_BINDING"/>
    <property type="match status" value="1"/>
</dbReference>
<dbReference type="GO" id="GO:0004315">
    <property type="term" value="F:3-oxoacyl-[acyl-carrier-protein] synthase activity"/>
    <property type="evidence" value="ECO:0007669"/>
    <property type="project" value="InterPro"/>
</dbReference>
<dbReference type="eggNOG" id="COG3321">
    <property type="taxonomic scope" value="Bacteria"/>
</dbReference>
<dbReference type="STRING" id="1349767.GJA_1389"/>
<dbReference type="GO" id="GO:0043041">
    <property type="term" value="P:amino acid activation for nonribosomal peptide biosynthetic process"/>
    <property type="evidence" value="ECO:0007669"/>
    <property type="project" value="TreeGrafter"/>
</dbReference>
<dbReference type="Gene3D" id="2.30.38.10">
    <property type="entry name" value="Luciferase, Domain 3"/>
    <property type="match status" value="1"/>
</dbReference>
<dbReference type="CDD" id="cd12117">
    <property type="entry name" value="A_NRPS_Srf_like"/>
    <property type="match status" value="1"/>
</dbReference>
<feature type="domain" description="Carrier" evidence="6">
    <location>
        <begin position="2073"/>
        <end position="2148"/>
    </location>
</feature>
<dbReference type="GO" id="GO:0009366">
    <property type="term" value="C:enterobactin synthetase complex"/>
    <property type="evidence" value="ECO:0007669"/>
    <property type="project" value="TreeGrafter"/>
</dbReference>
<keyword evidence="9" id="KW-1185">Reference proteome</keyword>
<protein>
    <submittedName>
        <fullName evidence="8">PKS-NRPS ORF 2</fullName>
    </submittedName>
</protein>
<dbReference type="SMART" id="SM00823">
    <property type="entry name" value="PKS_PP"/>
    <property type="match status" value="3"/>
</dbReference>
<gene>
    <name evidence="8" type="ORF">GJA_1389</name>
</gene>
<dbReference type="PROSITE" id="PS50075">
    <property type="entry name" value="CARRIER"/>
    <property type="match status" value="4"/>
</dbReference>
<dbReference type="GO" id="GO:0009239">
    <property type="term" value="P:enterobactin biosynthetic process"/>
    <property type="evidence" value="ECO:0007669"/>
    <property type="project" value="TreeGrafter"/>
</dbReference>
<dbReference type="EMBL" id="HG322949">
    <property type="protein sequence ID" value="CDG82042.1"/>
    <property type="molecule type" value="Genomic_DNA"/>
</dbReference>
<dbReference type="InterPro" id="IPR042099">
    <property type="entry name" value="ANL_N_sf"/>
</dbReference>